<reference evidence="3 4" key="1">
    <citation type="submission" date="2017-08" db="EMBL/GenBank/DDBJ databases">
        <title>Infants hospitalized years apart are colonized by the same room-sourced microbial strains.</title>
        <authorList>
            <person name="Brooks B."/>
            <person name="Olm M.R."/>
            <person name="Firek B.A."/>
            <person name="Baker R."/>
            <person name="Thomas B.C."/>
            <person name="Morowitz M.J."/>
            <person name="Banfield J.F."/>
        </authorList>
    </citation>
    <scope>NUCLEOTIDE SEQUENCE [LARGE SCALE GENOMIC DNA]</scope>
    <source>
        <strain evidence="3">S2_003_000_R2_11</strain>
    </source>
</reference>
<gene>
    <name evidence="3" type="ORF">DI533_18845</name>
</gene>
<protein>
    <submittedName>
        <fullName evidence="3">Oxidoreductase</fullName>
    </submittedName>
</protein>
<dbReference type="EMBL" id="QFQS01000006">
    <property type="protein sequence ID" value="PZQ95692.1"/>
    <property type="molecule type" value="Genomic_DNA"/>
</dbReference>
<organism evidence="3 4">
    <name type="scientific">Cereibacter sphaeroides</name>
    <name type="common">Rhodobacter sphaeroides</name>
    <dbReference type="NCBI Taxonomy" id="1063"/>
    <lineage>
        <taxon>Bacteria</taxon>
        <taxon>Pseudomonadati</taxon>
        <taxon>Pseudomonadota</taxon>
        <taxon>Alphaproteobacteria</taxon>
        <taxon>Rhodobacterales</taxon>
        <taxon>Paracoccaceae</taxon>
        <taxon>Cereibacter</taxon>
    </lineage>
</organism>
<evidence type="ECO:0000256" key="1">
    <source>
        <dbReference type="ARBA" id="ARBA00006484"/>
    </source>
</evidence>
<name>A0A2W5S3V7_CERSP</name>
<dbReference type="GO" id="GO:0016616">
    <property type="term" value="F:oxidoreductase activity, acting on the CH-OH group of donors, NAD or NADP as acceptor"/>
    <property type="evidence" value="ECO:0007669"/>
    <property type="project" value="TreeGrafter"/>
</dbReference>
<dbReference type="Pfam" id="PF00106">
    <property type="entry name" value="adh_short"/>
    <property type="match status" value="1"/>
</dbReference>
<dbReference type="PRINTS" id="PR00080">
    <property type="entry name" value="SDRFAMILY"/>
</dbReference>
<dbReference type="Gene3D" id="3.40.50.720">
    <property type="entry name" value="NAD(P)-binding Rossmann-like Domain"/>
    <property type="match status" value="1"/>
</dbReference>
<dbReference type="AlphaFoldDB" id="A0A2W5S3V7"/>
<accession>A0A2W5S3V7</accession>
<proteinExistence type="inferred from homology"/>
<dbReference type="PANTHER" id="PTHR42760">
    <property type="entry name" value="SHORT-CHAIN DEHYDROGENASES/REDUCTASES FAMILY MEMBER"/>
    <property type="match status" value="1"/>
</dbReference>
<evidence type="ECO:0000313" key="4">
    <source>
        <dbReference type="Proteomes" id="UP000248975"/>
    </source>
</evidence>
<dbReference type="CDD" id="cd05233">
    <property type="entry name" value="SDR_c"/>
    <property type="match status" value="1"/>
</dbReference>
<dbReference type="PANTHER" id="PTHR42760:SF78">
    <property type="entry name" value="3-OXOACYL-[ACYL-CARRIER-PROTEIN] REDUCTASE [NADH]"/>
    <property type="match status" value="1"/>
</dbReference>
<dbReference type="SUPFAM" id="SSF51735">
    <property type="entry name" value="NAD(P)-binding Rossmann-fold domains"/>
    <property type="match status" value="1"/>
</dbReference>
<comment type="caution">
    <text evidence="3">The sequence shown here is derived from an EMBL/GenBank/DDBJ whole genome shotgun (WGS) entry which is preliminary data.</text>
</comment>
<dbReference type="InterPro" id="IPR036291">
    <property type="entry name" value="NAD(P)-bd_dom_sf"/>
</dbReference>
<dbReference type="PRINTS" id="PR00081">
    <property type="entry name" value="GDHRDH"/>
</dbReference>
<sequence>MRRIVITGASSGIGAALAQRFLASGDEVIAISRRPAVAGTRWIGADLADADQIAAAAAAVGDAPLDALIHVAGIWEKEAFGEGYDFALSPVTETQTVLAVNLTAPILLTQALIAPLSRSADRPGGRVVFVGSTSGLDNIGLPEVAYNASKAGLRAAAQAMAVALAGRGIRITMINPDDVATDPAGSGPRLTVPDLCTAIEMVLALSPETVVSEMTLFPAPV</sequence>
<dbReference type="Proteomes" id="UP000248975">
    <property type="component" value="Unassembled WGS sequence"/>
</dbReference>
<comment type="similarity">
    <text evidence="1 2">Belongs to the short-chain dehydrogenases/reductases (SDR) family.</text>
</comment>
<dbReference type="InterPro" id="IPR002347">
    <property type="entry name" value="SDR_fam"/>
</dbReference>
<evidence type="ECO:0000256" key="2">
    <source>
        <dbReference type="RuleBase" id="RU000363"/>
    </source>
</evidence>
<evidence type="ECO:0000313" key="3">
    <source>
        <dbReference type="EMBL" id="PZQ95692.1"/>
    </source>
</evidence>